<dbReference type="Gene3D" id="3.40.50.10860">
    <property type="entry name" value="Leucine Dehydrogenase, chain A, domain 1"/>
    <property type="match status" value="1"/>
</dbReference>
<proteinExistence type="inferred from homology"/>
<feature type="active site" description="Proton acceptor" evidence="8">
    <location>
        <position position="70"/>
    </location>
</feature>
<comment type="catalytic activity">
    <reaction evidence="7 8">
        <text>shikimate + NADP(+) = 3-dehydroshikimate + NADPH + H(+)</text>
        <dbReference type="Rhea" id="RHEA:17737"/>
        <dbReference type="ChEBI" id="CHEBI:15378"/>
        <dbReference type="ChEBI" id="CHEBI:16630"/>
        <dbReference type="ChEBI" id="CHEBI:36208"/>
        <dbReference type="ChEBI" id="CHEBI:57783"/>
        <dbReference type="ChEBI" id="CHEBI:58349"/>
        <dbReference type="EC" id="1.1.1.25"/>
    </reaction>
</comment>
<evidence type="ECO:0000259" key="10">
    <source>
        <dbReference type="Pfam" id="PF08501"/>
    </source>
</evidence>
<dbReference type="NCBIfam" id="TIGR00507">
    <property type="entry name" value="aroE"/>
    <property type="match status" value="1"/>
</dbReference>
<protein>
    <recommendedName>
        <fullName evidence="2 8">Shikimate dehydrogenase (NADP(+))</fullName>
        <shortName evidence="8">SDH</shortName>
        <ecNumber evidence="2 8">1.1.1.25</ecNumber>
    </recommendedName>
</protein>
<comment type="caution">
    <text evidence="12">The sequence shown here is derived from an EMBL/GenBank/DDBJ whole genome shotgun (WGS) entry which is preliminary data.</text>
</comment>
<feature type="domain" description="Shikimate dehydrogenase substrate binding N-terminal" evidence="10">
    <location>
        <begin position="11"/>
        <end position="93"/>
    </location>
</feature>
<dbReference type="EC" id="1.1.1.25" evidence="2 8"/>
<dbReference type="InterPro" id="IPR013708">
    <property type="entry name" value="Shikimate_DH-bd_N"/>
</dbReference>
<dbReference type="GO" id="GO:0008652">
    <property type="term" value="P:amino acid biosynthetic process"/>
    <property type="evidence" value="ECO:0007669"/>
    <property type="project" value="UniProtKB-KW"/>
</dbReference>
<evidence type="ECO:0000256" key="5">
    <source>
        <dbReference type="ARBA" id="ARBA00023002"/>
    </source>
</evidence>
<dbReference type="EMBL" id="DTIN01000009">
    <property type="protein sequence ID" value="HFX12805.1"/>
    <property type="molecule type" value="Genomic_DNA"/>
</dbReference>
<evidence type="ECO:0000256" key="2">
    <source>
        <dbReference type="ARBA" id="ARBA00012962"/>
    </source>
</evidence>
<comment type="caution">
    <text evidence="8">Lacks conserved residue(s) required for the propagation of feature annotation.</text>
</comment>
<comment type="similarity">
    <text evidence="8">Belongs to the shikimate dehydrogenase family.</text>
</comment>
<keyword evidence="4 8" id="KW-0521">NADP</keyword>
<evidence type="ECO:0000256" key="8">
    <source>
        <dbReference type="HAMAP-Rule" id="MF_00222"/>
    </source>
</evidence>
<dbReference type="GO" id="GO:0019632">
    <property type="term" value="P:shikimate metabolic process"/>
    <property type="evidence" value="ECO:0007669"/>
    <property type="project" value="InterPro"/>
</dbReference>
<dbReference type="InterPro" id="IPR006151">
    <property type="entry name" value="Shikm_DH/Glu-tRNA_Rdtase"/>
</dbReference>
<dbReference type="PANTHER" id="PTHR21089">
    <property type="entry name" value="SHIKIMATE DEHYDROGENASE"/>
    <property type="match status" value="1"/>
</dbReference>
<evidence type="ECO:0000256" key="7">
    <source>
        <dbReference type="ARBA" id="ARBA00049442"/>
    </source>
</evidence>
<dbReference type="GO" id="GO:0004764">
    <property type="term" value="F:shikimate 3-dehydrogenase (NADP+) activity"/>
    <property type="evidence" value="ECO:0007669"/>
    <property type="project" value="UniProtKB-UniRule"/>
</dbReference>
<dbReference type="InterPro" id="IPR011342">
    <property type="entry name" value="Shikimate_DH"/>
</dbReference>
<feature type="binding site" evidence="8">
    <location>
        <position position="91"/>
    </location>
    <ligand>
        <name>shikimate</name>
        <dbReference type="ChEBI" id="CHEBI:36208"/>
    </ligand>
</feature>
<feature type="binding site" evidence="8">
    <location>
        <position position="107"/>
    </location>
    <ligand>
        <name>shikimate</name>
        <dbReference type="ChEBI" id="CHEBI:36208"/>
    </ligand>
</feature>
<dbReference type="InterPro" id="IPR041121">
    <property type="entry name" value="SDH_C"/>
</dbReference>
<dbReference type="Pfam" id="PF18317">
    <property type="entry name" value="SDH_C"/>
    <property type="match status" value="1"/>
</dbReference>
<keyword evidence="3 8" id="KW-0028">Amino-acid biosynthesis</keyword>
<evidence type="ECO:0000259" key="11">
    <source>
        <dbReference type="Pfam" id="PF18317"/>
    </source>
</evidence>
<evidence type="ECO:0000256" key="3">
    <source>
        <dbReference type="ARBA" id="ARBA00022605"/>
    </source>
</evidence>
<comment type="function">
    <text evidence="8">Involved in the biosynthesis of the chorismate, which leads to the biosynthesis of aromatic amino acids. Catalyzes the reversible NADPH linked reduction of 3-dehydroshikimate (DHSA) to yield shikimate (SA).</text>
</comment>
<dbReference type="CDD" id="cd01065">
    <property type="entry name" value="NAD_bind_Shikimate_DH"/>
    <property type="match status" value="1"/>
</dbReference>
<feature type="domain" description="Quinate/shikimate 5-dehydrogenase/glutamyl-tRNA reductase" evidence="9">
    <location>
        <begin position="127"/>
        <end position="177"/>
    </location>
</feature>
<reference evidence="12" key="1">
    <citation type="journal article" date="2020" name="mSystems">
        <title>Genome- and Community-Level Interaction Insights into Carbon Utilization and Element Cycling Functions of Hydrothermarchaeota in Hydrothermal Sediment.</title>
        <authorList>
            <person name="Zhou Z."/>
            <person name="Liu Y."/>
            <person name="Xu W."/>
            <person name="Pan J."/>
            <person name="Luo Z.H."/>
            <person name="Li M."/>
        </authorList>
    </citation>
    <scope>NUCLEOTIDE SEQUENCE [LARGE SCALE GENOMIC DNA]</scope>
    <source>
        <strain evidence="12">SpSt-81</strain>
    </source>
</reference>
<feature type="binding site" evidence="8">
    <location>
        <begin position="19"/>
        <end position="21"/>
    </location>
    <ligand>
        <name>shikimate</name>
        <dbReference type="ChEBI" id="CHEBI:36208"/>
    </ligand>
</feature>
<sequence>MISSSTRLLGLIGYPLGHSISFYIHNASFQASGIDAIYLNIPILPENFNQAFLGLKYLPIWGLNVTVPFKEKVIEFLDDLSPTSKMLGAVNTIYRDKRNCWLGDNTDLPGFLYTLRELNLPQDIIYLVLGAGGACRAVLYALVEYGVREIFLTNRTYERAEKLAEEIWNNKGIAIKLLPWEEKEKVKDKFVLINTTSLGLDSKSNPWDSSLDKAVFVYDLIYNPPLTPLLMMAKENNIPYKNGLDMLIYQAAFSWERWFGFMGPVNIMREEAEKIICAS</sequence>
<dbReference type="SUPFAM" id="SSF51735">
    <property type="entry name" value="NAD(P)-binding Rossmann-fold domains"/>
    <property type="match status" value="1"/>
</dbReference>
<dbReference type="GO" id="GO:0050661">
    <property type="term" value="F:NADP binding"/>
    <property type="evidence" value="ECO:0007669"/>
    <property type="project" value="InterPro"/>
</dbReference>
<evidence type="ECO:0000259" key="9">
    <source>
        <dbReference type="Pfam" id="PF01488"/>
    </source>
</evidence>
<dbReference type="Pfam" id="PF08501">
    <property type="entry name" value="Shikimate_dh_N"/>
    <property type="match status" value="1"/>
</dbReference>
<feature type="binding site" evidence="8">
    <location>
        <position position="222"/>
    </location>
    <ligand>
        <name>shikimate</name>
        <dbReference type="ChEBI" id="CHEBI:36208"/>
    </ligand>
</feature>
<dbReference type="Gene3D" id="3.40.50.720">
    <property type="entry name" value="NAD(P)-binding Rossmann-like Domain"/>
    <property type="match status" value="1"/>
</dbReference>
<organism evidence="12">
    <name type="scientific">Dictyoglomus thermophilum</name>
    <dbReference type="NCBI Taxonomy" id="14"/>
    <lineage>
        <taxon>Bacteria</taxon>
        <taxon>Pseudomonadati</taxon>
        <taxon>Dictyoglomota</taxon>
        <taxon>Dictyoglomia</taxon>
        <taxon>Dictyoglomales</taxon>
        <taxon>Dictyoglomaceae</taxon>
        <taxon>Dictyoglomus</taxon>
    </lineage>
</organism>
<name>A0A7C3RVD1_DICTH</name>
<comment type="pathway">
    <text evidence="1 8">Metabolic intermediate biosynthesis; chorismate biosynthesis; chorismate from D-erythrose 4-phosphate and phosphoenolpyruvate: step 4/7.</text>
</comment>
<feature type="binding site" evidence="8">
    <location>
        <begin position="154"/>
        <end position="159"/>
    </location>
    <ligand>
        <name>NADP(+)</name>
        <dbReference type="ChEBI" id="CHEBI:58349"/>
    </ligand>
</feature>
<dbReference type="GO" id="GO:0005829">
    <property type="term" value="C:cytosol"/>
    <property type="evidence" value="ECO:0007669"/>
    <property type="project" value="TreeGrafter"/>
</dbReference>
<keyword evidence="6 8" id="KW-0057">Aromatic amino acid biosynthesis</keyword>
<evidence type="ECO:0000256" key="4">
    <source>
        <dbReference type="ARBA" id="ARBA00022857"/>
    </source>
</evidence>
<dbReference type="Pfam" id="PF01488">
    <property type="entry name" value="Shikimate_DH"/>
    <property type="match status" value="1"/>
</dbReference>
<dbReference type="PANTHER" id="PTHR21089:SF1">
    <property type="entry name" value="BIFUNCTIONAL 3-DEHYDROQUINATE DEHYDRATASE_SHIKIMATE DEHYDROGENASE, CHLOROPLASTIC"/>
    <property type="match status" value="1"/>
</dbReference>
<accession>A0A7C3RVD1</accession>
<dbReference type="AlphaFoldDB" id="A0A7C3RVD1"/>
<feature type="binding site" evidence="8">
    <location>
        <position position="250"/>
    </location>
    <ligand>
        <name>shikimate</name>
        <dbReference type="ChEBI" id="CHEBI:36208"/>
    </ligand>
</feature>
<dbReference type="InterPro" id="IPR046346">
    <property type="entry name" value="Aminoacid_DH-like_N_sf"/>
</dbReference>
<dbReference type="HAMAP" id="MF_00222">
    <property type="entry name" value="Shikimate_DH_AroE"/>
    <property type="match status" value="1"/>
</dbReference>
<evidence type="ECO:0000313" key="12">
    <source>
        <dbReference type="EMBL" id="HFX12805.1"/>
    </source>
</evidence>
<evidence type="ECO:0000256" key="6">
    <source>
        <dbReference type="ARBA" id="ARBA00023141"/>
    </source>
</evidence>
<dbReference type="InterPro" id="IPR022893">
    <property type="entry name" value="Shikimate_DH_fam"/>
</dbReference>
<dbReference type="InterPro" id="IPR036291">
    <property type="entry name" value="NAD(P)-bd_dom_sf"/>
</dbReference>
<gene>
    <name evidence="8 12" type="primary">aroE</name>
    <name evidence="12" type="ORF">ENW00_01380</name>
</gene>
<evidence type="ECO:0000256" key="1">
    <source>
        <dbReference type="ARBA" id="ARBA00004871"/>
    </source>
</evidence>
<feature type="binding site" evidence="8">
    <location>
        <position position="66"/>
    </location>
    <ligand>
        <name>shikimate</name>
        <dbReference type="ChEBI" id="CHEBI:36208"/>
    </ligand>
</feature>
<dbReference type="UniPathway" id="UPA00053">
    <property type="reaction ID" value="UER00087"/>
</dbReference>
<feature type="domain" description="SDH C-terminal" evidence="11">
    <location>
        <begin position="243"/>
        <end position="272"/>
    </location>
</feature>
<comment type="subunit">
    <text evidence="8">Homodimer.</text>
</comment>
<feature type="binding site" evidence="8">
    <location>
        <begin position="130"/>
        <end position="134"/>
    </location>
    <ligand>
        <name>NADP(+)</name>
        <dbReference type="ChEBI" id="CHEBI:58349"/>
    </ligand>
</feature>
<dbReference type="GO" id="GO:0009423">
    <property type="term" value="P:chorismate biosynthetic process"/>
    <property type="evidence" value="ECO:0007669"/>
    <property type="project" value="UniProtKB-UniRule"/>
</dbReference>
<feature type="binding site" evidence="8">
    <location>
        <position position="220"/>
    </location>
    <ligand>
        <name>NADP(+)</name>
        <dbReference type="ChEBI" id="CHEBI:58349"/>
    </ligand>
</feature>
<keyword evidence="5 8" id="KW-0560">Oxidoreductase</keyword>
<dbReference type="GO" id="GO:0009073">
    <property type="term" value="P:aromatic amino acid family biosynthetic process"/>
    <property type="evidence" value="ECO:0007669"/>
    <property type="project" value="UniProtKB-KW"/>
</dbReference>
<feature type="binding site" evidence="8">
    <location>
        <position position="243"/>
    </location>
    <ligand>
        <name>NADP(+)</name>
        <dbReference type="ChEBI" id="CHEBI:58349"/>
    </ligand>
</feature>
<dbReference type="SUPFAM" id="SSF53223">
    <property type="entry name" value="Aminoacid dehydrogenase-like, N-terminal domain"/>
    <property type="match status" value="1"/>
</dbReference>